<dbReference type="PROSITE" id="PS50293">
    <property type="entry name" value="TPR_REGION"/>
    <property type="match status" value="1"/>
</dbReference>
<organism evidence="5 6">
    <name type="scientific">Candidatus Obscuribacter phosphatis</name>
    <dbReference type="NCBI Taxonomy" id="1906157"/>
    <lineage>
        <taxon>Bacteria</taxon>
        <taxon>Bacillati</taxon>
        <taxon>Candidatus Melainabacteria</taxon>
        <taxon>Candidatus Obscuribacterales</taxon>
        <taxon>Candidatus Obscuribacteraceae</taxon>
        <taxon>Candidatus Obscuribacter</taxon>
    </lineage>
</organism>
<proteinExistence type="predicted"/>
<keyword evidence="1" id="KW-0677">Repeat</keyword>
<sequence length="510" mass="56167">MPRLEYDESDCVEVGYLLKRARGCQAVGAERAWLGLTTAFCLSLLLQSSPVPAFAQGREEAIRQMQNGLNFLKAGKSEEALKAFERAHQLDPAMLEALNNIGRIYADRGDNETAVKYFKKALNIEPLYVPALSNLGLTLYTSGKPEDAIHPWRLCLKQEKDNPTIHYYLANALRDAAEKADRETRDSFLREAREHYNTSIRLDPSNAAAFSGLGVVDLEEGRLTDARRSIMRSLQLRPQSSYSYFNLGLIEERQGNKSAAIKAFENSLQYESDEKYKGETRNRIEQLKTGRMARPGSGSGSTGASTGSIAQPDQDALNEVRARADSALKKNNYKEAAKGYEMLVAAGVSDPVLYSNFGLCLSSTGQLSKAIEAYRKAILISPSGFTEAQYNLGMALRRSGDNVSAEAAFKKAIEDARRAGKTCPAAHNMLGVILRERESLKEAAESFRLAILQSGGSLAIAHFNLALLLEKTEKSRDAVSEYRAYLKTAPNGQNARLARDRLMKLTGSPN</sequence>
<name>A0A8J7PE08_9BACT</name>
<dbReference type="EMBL" id="JAFLCK010000007">
    <property type="protein sequence ID" value="MBN8660008.1"/>
    <property type="molecule type" value="Genomic_DNA"/>
</dbReference>
<keyword evidence="2 3" id="KW-0802">TPR repeat</keyword>
<comment type="caution">
    <text evidence="5">The sequence shown here is derived from an EMBL/GenBank/DDBJ whole genome shotgun (WGS) entry which is preliminary data.</text>
</comment>
<accession>A0A8J7PE08</accession>
<dbReference type="PANTHER" id="PTHR45586:SF1">
    <property type="entry name" value="LIPOPOLYSACCHARIDE ASSEMBLY PROTEIN B"/>
    <property type="match status" value="1"/>
</dbReference>
<dbReference type="Pfam" id="PF13181">
    <property type="entry name" value="TPR_8"/>
    <property type="match status" value="2"/>
</dbReference>
<dbReference type="SMART" id="SM00028">
    <property type="entry name" value="TPR"/>
    <property type="match status" value="10"/>
</dbReference>
<feature type="repeat" description="TPR" evidence="3">
    <location>
        <begin position="95"/>
        <end position="128"/>
    </location>
</feature>
<dbReference type="PANTHER" id="PTHR45586">
    <property type="entry name" value="TPR REPEAT-CONTAINING PROTEIN PA4667"/>
    <property type="match status" value="1"/>
</dbReference>
<evidence type="ECO:0000313" key="6">
    <source>
        <dbReference type="Proteomes" id="UP000664277"/>
    </source>
</evidence>
<dbReference type="PROSITE" id="PS50005">
    <property type="entry name" value="TPR"/>
    <property type="match status" value="5"/>
</dbReference>
<evidence type="ECO:0000256" key="4">
    <source>
        <dbReference type="SAM" id="MobiDB-lite"/>
    </source>
</evidence>
<gene>
    <name evidence="5" type="ORF">J0M35_06565</name>
</gene>
<dbReference type="InterPro" id="IPR019734">
    <property type="entry name" value="TPR_rpt"/>
</dbReference>
<evidence type="ECO:0000256" key="2">
    <source>
        <dbReference type="ARBA" id="ARBA00022803"/>
    </source>
</evidence>
<evidence type="ECO:0000256" key="1">
    <source>
        <dbReference type="ARBA" id="ARBA00022737"/>
    </source>
</evidence>
<feature type="repeat" description="TPR" evidence="3">
    <location>
        <begin position="207"/>
        <end position="240"/>
    </location>
</feature>
<evidence type="ECO:0000313" key="5">
    <source>
        <dbReference type="EMBL" id="MBN8660008.1"/>
    </source>
</evidence>
<feature type="repeat" description="TPR" evidence="3">
    <location>
        <begin position="351"/>
        <end position="384"/>
    </location>
</feature>
<reference evidence="5" key="1">
    <citation type="submission" date="2021-02" db="EMBL/GenBank/DDBJ databases">
        <title>Genome-Resolved Metagenomics of a Microbial Community Performing Photosynthetic Biological Nutrient Removal.</title>
        <authorList>
            <person name="Mcdaniel E.A."/>
        </authorList>
    </citation>
    <scope>NUCLEOTIDE SEQUENCE</scope>
    <source>
        <strain evidence="5">UWPOB_OBS1</strain>
    </source>
</reference>
<dbReference type="AlphaFoldDB" id="A0A8J7PE08"/>
<dbReference type="Gene3D" id="1.25.40.10">
    <property type="entry name" value="Tetratricopeptide repeat domain"/>
    <property type="match status" value="4"/>
</dbReference>
<feature type="repeat" description="TPR" evidence="3">
    <location>
        <begin position="61"/>
        <end position="94"/>
    </location>
</feature>
<dbReference type="InterPro" id="IPR051012">
    <property type="entry name" value="CellSynth/LPSAsmb/PSIAsmb"/>
</dbReference>
<feature type="repeat" description="TPR" evidence="3">
    <location>
        <begin position="241"/>
        <end position="274"/>
    </location>
</feature>
<dbReference type="InterPro" id="IPR011990">
    <property type="entry name" value="TPR-like_helical_dom_sf"/>
</dbReference>
<feature type="region of interest" description="Disordered" evidence="4">
    <location>
        <begin position="286"/>
        <end position="313"/>
    </location>
</feature>
<dbReference type="SUPFAM" id="SSF48452">
    <property type="entry name" value="TPR-like"/>
    <property type="match status" value="2"/>
</dbReference>
<protein>
    <submittedName>
        <fullName evidence="5">Tetratricopeptide repeat protein</fullName>
    </submittedName>
</protein>
<evidence type="ECO:0000256" key="3">
    <source>
        <dbReference type="PROSITE-ProRule" id="PRU00339"/>
    </source>
</evidence>
<dbReference type="Pfam" id="PF13432">
    <property type="entry name" value="TPR_16"/>
    <property type="match status" value="3"/>
</dbReference>
<dbReference type="Proteomes" id="UP000664277">
    <property type="component" value="Unassembled WGS sequence"/>
</dbReference>